<dbReference type="PANTHER" id="PTHR15503:SF45">
    <property type="entry name" value="RNA-DIRECTED DNA POLYMERASE HOMOLOG"/>
    <property type="match status" value="1"/>
</dbReference>
<dbReference type="PANTHER" id="PTHR15503">
    <property type="entry name" value="LDOC1 RELATED"/>
    <property type="match status" value="1"/>
</dbReference>
<feature type="non-terminal residue" evidence="2">
    <location>
        <position position="1"/>
    </location>
</feature>
<dbReference type="Pfam" id="PF08284">
    <property type="entry name" value="RVP_2"/>
    <property type="match status" value="1"/>
</dbReference>
<accession>A0A9J6AZF0</accession>
<dbReference type="Gene3D" id="2.40.70.10">
    <property type="entry name" value="Acid Proteases"/>
    <property type="match status" value="1"/>
</dbReference>
<dbReference type="EMBL" id="JACXVP010000001">
    <property type="protein sequence ID" value="KAG5629471.1"/>
    <property type="molecule type" value="Genomic_DNA"/>
</dbReference>
<evidence type="ECO:0000256" key="1">
    <source>
        <dbReference type="SAM" id="MobiDB-lite"/>
    </source>
</evidence>
<dbReference type="InterPro" id="IPR032567">
    <property type="entry name" value="RTL1-rel"/>
</dbReference>
<evidence type="ECO:0008006" key="4">
    <source>
        <dbReference type="Google" id="ProtNLM"/>
    </source>
</evidence>
<dbReference type="OrthoDB" id="1300414at2759"/>
<name>A0A9J6AZF0_SOLCO</name>
<evidence type="ECO:0000313" key="2">
    <source>
        <dbReference type="EMBL" id="KAG5629471.1"/>
    </source>
</evidence>
<dbReference type="CDD" id="cd00303">
    <property type="entry name" value="retropepsin_like"/>
    <property type="match status" value="1"/>
</dbReference>
<dbReference type="AlphaFoldDB" id="A0A9J6AZF0"/>
<organism evidence="2 3">
    <name type="scientific">Solanum commersonii</name>
    <name type="common">Commerson's wild potato</name>
    <name type="synonym">Commerson's nightshade</name>
    <dbReference type="NCBI Taxonomy" id="4109"/>
    <lineage>
        <taxon>Eukaryota</taxon>
        <taxon>Viridiplantae</taxon>
        <taxon>Streptophyta</taxon>
        <taxon>Embryophyta</taxon>
        <taxon>Tracheophyta</taxon>
        <taxon>Spermatophyta</taxon>
        <taxon>Magnoliopsida</taxon>
        <taxon>eudicotyledons</taxon>
        <taxon>Gunneridae</taxon>
        <taxon>Pentapetalae</taxon>
        <taxon>asterids</taxon>
        <taxon>lamiids</taxon>
        <taxon>Solanales</taxon>
        <taxon>Solanaceae</taxon>
        <taxon>Solanoideae</taxon>
        <taxon>Solaneae</taxon>
        <taxon>Solanum</taxon>
    </lineage>
</organism>
<keyword evidence="3" id="KW-1185">Reference proteome</keyword>
<dbReference type="InterPro" id="IPR021109">
    <property type="entry name" value="Peptidase_aspartic_dom_sf"/>
</dbReference>
<sequence length="332" mass="36983">MSFRSCLHEVLSEVVLLVGMLNNMIKGAVTNQVGQRENRQEVDDTSRIQLQKVFQIMHIVDAKRVLLEEAFLGSFFPRELREVKVISSIKQRKKAAMLIRDMDIAGLMIHVQQKQKGPALSFPSVPVPKNRDEFQNHNSQKFRATLAHSQGNVTQWGSKTPTYAKCGRSTQGHGNGNGGIRAQSFSVGPPDKVASRGATLGVGGRGNRLYAITNCQERKDLPNVDVVTDPGASLSFLTPYVAMNFDVLPEKLIELFSVSTPVGESILAERVYRGCTIFANHKSTMADLVELDMVDFNVILGMDWLDAYYASIDCRTQVVKLQFPNEPIIEWK</sequence>
<protein>
    <recommendedName>
        <fullName evidence="4">Gag-pol polyprotein</fullName>
    </recommendedName>
</protein>
<proteinExistence type="predicted"/>
<gene>
    <name evidence="2" type="ORF">H5410_001188</name>
</gene>
<dbReference type="Proteomes" id="UP000824120">
    <property type="component" value="Chromosome 1"/>
</dbReference>
<evidence type="ECO:0000313" key="3">
    <source>
        <dbReference type="Proteomes" id="UP000824120"/>
    </source>
</evidence>
<reference evidence="2 3" key="1">
    <citation type="submission" date="2020-09" db="EMBL/GenBank/DDBJ databases">
        <title>De no assembly of potato wild relative species, Solanum commersonii.</title>
        <authorList>
            <person name="Cho K."/>
        </authorList>
    </citation>
    <scope>NUCLEOTIDE SEQUENCE [LARGE SCALE GENOMIC DNA]</scope>
    <source>
        <strain evidence="2">LZ3.2</strain>
        <tissue evidence="2">Leaf</tissue>
    </source>
</reference>
<comment type="caution">
    <text evidence="2">The sequence shown here is derived from an EMBL/GenBank/DDBJ whole genome shotgun (WGS) entry which is preliminary data.</text>
</comment>
<feature type="region of interest" description="Disordered" evidence="1">
    <location>
        <begin position="168"/>
        <end position="190"/>
    </location>
</feature>